<dbReference type="SUPFAM" id="SSF81383">
    <property type="entry name" value="F-box domain"/>
    <property type="match status" value="1"/>
</dbReference>
<reference evidence="3" key="1">
    <citation type="submission" date="2023-03" db="EMBL/GenBank/DDBJ databases">
        <title>Massive genome expansion in bonnet fungi (Mycena s.s.) driven by repeated elements and novel gene families across ecological guilds.</title>
        <authorList>
            <consortium name="Lawrence Berkeley National Laboratory"/>
            <person name="Harder C.B."/>
            <person name="Miyauchi S."/>
            <person name="Viragh M."/>
            <person name="Kuo A."/>
            <person name="Thoen E."/>
            <person name="Andreopoulos B."/>
            <person name="Lu D."/>
            <person name="Skrede I."/>
            <person name="Drula E."/>
            <person name="Henrissat B."/>
            <person name="Morin E."/>
            <person name="Kohler A."/>
            <person name="Barry K."/>
            <person name="LaButti K."/>
            <person name="Morin E."/>
            <person name="Salamov A."/>
            <person name="Lipzen A."/>
            <person name="Mereny Z."/>
            <person name="Hegedus B."/>
            <person name="Baldrian P."/>
            <person name="Stursova M."/>
            <person name="Weitz H."/>
            <person name="Taylor A."/>
            <person name="Grigoriev I.V."/>
            <person name="Nagy L.G."/>
            <person name="Martin F."/>
            <person name="Kauserud H."/>
        </authorList>
    </citation>
    <scope>NUCLEOTIDE SEQUENCE</scope>
    <source>
        <strain evidence="3">CBHHK173m</strain>
    </source>
</reference>
<dbReference type="Proteomes" id="UP001222325">
    <property type="component" value="Unassembled WGS sequence"/>
</dbReference>
<dbReference type="PROSITE" id="PS50181">
    <property type="entry name" value="FBOX"/>
    <property type="match status" value="1"/>
</dbReference>
<dbReference type="SMART" id="SM00256">
    <property type="entry name" value="FBOX"/>
    <property type="match status" value="1"/>
</dbReference>
<feature type="region of interest" description="Disordered" evidence="1">
    <location>
        <begin position="316"/>
        <end position="361"/>
    </location>
</feature>
<evidence type="ECO:0000313" key="4">
    <source>
        <dbReference type="Proteomes" id="UP001222325"/>
    </source>
</evidence>
<evidence type="ECO:0000256" key="1">
    <source>
        <dbReference type="SAM" id="MobiDB-lite"/>
    </source>
</evidence>
<dbReference type="InterPro" id="IPR001810">
    <property type="entry name" value="F-box_dom"/>
</dbReference>
<name>A0AAD6XJG8_9AGAR</name>
<gene>
    <name evidence="3" type="ORF">B0H15DRAFT_851995</name>
</gene>
<protein>
    <recommendedName>
        <fullName evidence="2">F-box domain-containing protein</fullName>
    </recommendedName>
</protein>
<dbReference type="AlphaFoldDB" id="A0AAD6XJG8"/>
<dbReference type="EMBL" id="JARJCN010000043">
    <property type="protein sequence ID" value="KAJ7082910.1"/>
    <property type="molecule type" value="Genomic_DNA"/>
</dbReference>
<feature type="domain" description="F-box" evidence="2">
    <location>
        <begin position="19"/>
        <end position="66"/>
    </location>
</feature>
<accession>A0AAD6XJG8</accession>
<feature type="compositionally biased region" description="Basic residues" evidence="1">
    <location>
        <begin position="351"/>
        <end position="361"/>
    </location>
</feature>
<evidence type="ECO:0000259" key="2">
    <source>
        <dbReference type="PROSITE" id="PS50181"/>
    </source>
</evidence>
<keyword evidence="4" id="KW-1185">Reference proteome</keyword>
<sequence>MRHFKSVQFPTSGSHAQSSFVLNLFPIDVVLAILEHCSPFDLVELRRTSRLFRAIIASHQQLWVSSQRNLAIGTSLKVPSLPAIEASGNFSQWAYASWLFGGGPCTSCSKWTDRLPCNFVLRFRACSPSCQSILMFEPVLYVDRTRKHDNFSWGNWLPRIGRELSNGDTIHIYSSRAIKTAELERQQAIRIDRGTPPDDSMPFPCRTGVQLDEEYNRRARSRPELIKNAEALKDWQKLYMQQHDLVSQSNSEFLKLRSVEENRKFQGVMRCPTVSRLFFAFNRDLVTITHTSQGSLGRYTCALIIISLSLGPKPDARARRAQVPATRRLSRRDDPAAQRQSALPDLLAARQSRRPRRTQLG</sequence>
<dbReference type="InterPro" id="IPR036047">
    <property type="entry name" value="F-box-like_dom_sf"/>
</dbReference>
<evidence type="ECO:0000313" key="3">
    <source>
        <dbReference type="EMBL" id="KAJ7082910.1"/>
    </source>
</evidence>
<proteinExistence type="predicted"/>
<dbReference type="Pfam" id="PF00646">
    <property type="entry name" value="F-box"/>
    <property type="match status" value="1"/>
</dbReference>
<comment type="caution">
    <text evidence="3">The sequence shown here is derived from an EMBL/GenBank/DDBJ whole genome shotgun (WGS) entry which is preliminary data.</text>
</comment>
<organism evidence="3 4">
    <name type="scientific">Mycena belliarum</name>
    <dbReference type="NCBI Taxonomy" id="1033014"/>
    <lineage>
        <taxon>Eukaryota</taxon>
        <taxon>Fungi</taxon>
        <taxon>Dikarya</taxon>
        <taxon>Basidiomycota</taxon>
        <taxon>Agaricomycotina</taxon>
        <taxon>Agaricomycetes</taxon>
        <taxon>Agaricomycetidae</taxon>
        <taxon>Agaricales</taxon>
        <taxon>Marasmiineae</taxon>
        <taxon>Mycenaceae</taxon>
        <taxon>Mycena</taxon>
    </lineage>
</organism>